<feature type="domain" description="EamA" evidence="7">
    <location>
        <begin position="160"/>
        <end position="294"/>
    </location>
</feature>
<keyword evidence="5 6" id="KW-0472">Membrane</keyword>
<feature type="transmembrane region" description="Helical" evidence="6">
    <location>
        <begin position="191"/>
        <end position="210"/>
    </location>
</feature>
<evidence type="ECO:0000256" key="3">
    <source>
        <dbReference type="ARBA" id="ARBA00022692"/>
    </source>
</evidence>
<dbReference type="PANTHER" id="PTHR32322:SF2">
    <property type="entry name" value="EAMA DOMAIN-CONTAINING PROTEIN"/>
    <property type="match status" value="1"/>
</dbReference>
<dbReference type="SUPFAM" id="SSF103481">
    <property type="entry name" value="Multidrug resistance efflux transporter EmrE"/>
    <property type="match status" value="2"/>
</dbReference>
<dbReference type="Pfam" id="PF00892">
    <property type="entry name" value="EamA"/>
    <property type="match status" value="2"/>
</dbReference>
<sequence length="304" mass="32591">MSATAISPPARPTMFSPTVIIALLSVYIVWGSTYLGIAWAIESIPPLLMAGTRFLLAGTAMFLWCLSRGETMPTRQQWRAAALMGLLMMAGGNGLVTIAEQWMPSGVAAIMIATVPLFALIFGHLVNRQPAHWLEWSGIVTGFAGIVLLNSEKTLLAQPLGIFLLLSAAACWALGTVIGKRLPLANGMMGSATQMLMGGALMLIFGFTRGERLHAIPTTHSILAMLYLAVFGSILAYSAYSYLMRNVRPALATSYAYVNPMVAVTLGVVLNNEHVSPKMGFAMLIILGAVGMVMLAQRLHHQGK</sequence>
<feature type="transmembrane region" description="Helical" evidence="6">
    <location>
        <begin position="278"/>
        <end position="296"/>
    </location>
</feature>
<evidence type="ECO:0000313" key="9">
    <source>
        <dbReference type="Proteomes" id="UP001165395"/>
    </source>
</evidence>
<feature type="transmembrane region" description="Helical" evidence="6">
    <location>
        <begin position="222"/>
        <end position="243"/>
    </location>
</feature>
<gene>
    <name evidence="8" type="primary">yedA</name>
    <name evidence="8" type="ORF">LIN78_05425</name>
</gene>
<evidence type="ECO:0000256" key="4">
    <source>
        <dbReference type="ARBA" id="ARBA00022989"/>
    </source>
</evidence>
<dbReference type="Proteomes" id="UP001165395">
    <property type="component" value="Unassembled WGS sequence"/>
</dbReference>
<evidence type="ECO:0000256" key="1">
    <source>
        <dbReference type="ARBA" id="ARBA00004141"/>
    </source>
</evidence>
<protein>
    <submittedName>
        <fullName evidence="8">Drug/metabolite exporter YedA</fullName>
    </submittedName>
</protein>
<feature type="transmembrane region" description="Helical" evidence="6">
    <location>
        <begin position="47"/>
        <end position="66"/>
    </location>
</feature>
<keyword evidence="3 6" id="KW-0812">Transmembrane</keyword>
<comment type="subcellular location">
    <subcellularLocation>
        <location evidence="1">Membrane</location>
        <topology evidence="1">Multi-pass membrane protein</topology>
    </subcellularLocation>
</comment>
<accession>A0ABS8D483</accession>
<name>A0ABS8D483_9NEIS</name>
<evidence type="ECO:0000256" key="5">
    <source>
        <dbReference type="ARBA" id="ARBA00023136"/>
    </source>
</evidence>
<dbReference type="NCBIfam" id="NF008432">
    <property type="entry name" value="PRK11272.1"/>
    <property type="match status" value="1"/>
</dbReference>
<evidence type="ECO:0000256" key="6">
    <source>
        <dbReference type="SAM" id="Phobius"/>
    </source>
</evidence>
<dbReference type="InterPro" id="IPR037185">
    <property type="entry name" value="EmrE-like"/>
</dbReference>
<feature type="transmembrane region" description="Helical" evidence="6">
    <location>
        <begin position="20"/>
        <end position="41"/>
    </location>
</feature>
<evidence type="ECO:0000313" key="8">
    <source>
        <dbReference type="EMBL" id="MCB6182987.1"/>
    </source>
</evidence>
<feature type="transmembrane region" description="Helical" evidence="6">
    <location>
        <begin position="105"/>
        <end position="126"/>
    </location>
</feature>
<organism evidence="8 9">
    <name type="scientific">Leeia speluncae</name>
    <dbReference type="NCBI Taxonomy" id="2884804"/>
    <lineage>
        <taxon>Bacteria</taxon>
        <taxon>Pseudomonadati</taxon>
        <taxon>Pseudomonadota</taxon>
        <taxon>Betaproteobacteria</taxon>
        <taxon>Neisseriales</taxon>
        <taxon>Leeiaceae</taxon>
        <taxon>Leeia</taxon>
    </lineage>
</organism>
<dbReference type="Gene3D" id="1.10.3730.20">
    <property type="match status" value="1"/>
</dbReference>
<keyword evidence="4 6" id="KW-1133">Transmembrane helix</keyword>
<feature type="transmembrane region" description="Helical" evidence="6">
    <location>
        <begin position="78"/>
        <end position="99"/>
    </location>
</feature>
<comment type="caution">
    <text evidence="8">The sequence shown here is derived from an EMBL/GenBank/DDBJ whole genome shotgun (WGS) entry which is preliminary data.</text>
</comment>
<comment type="similarity">
    <text evidence="2">Belongs to the EamA transporter family.</text>
</comment>
<feature type="transmembrane region" description="Helical" evidence="6">
    <location>
        <begin position="255"/>
        <end position="272"/>
    </location>
</feature>
<feature type="domain" description="EamA" evidence="7">
    <location>
        <begin position="20"/>
        <end position="150"/>
    </location>
</feature>
<proteinExistence type="inferred from homology"/>
<dbReference type="EMBL" id="JAJBZT010000002">
    <property type="protein sequence ID" value="MCB6182987.1"/>
    <property type="molecule type" value="Genomic_DNA"/>
</dbReference>
<dbReference type="PANTHER" id="PTHR32322">
    <property type="entry name" value="INNER MEMBRANE TRANSPORTER"/>
    <property type="match status" value="1"/>
</dbReference>
<dbReference type="InterPro" id="IPR000620">
    <property type="entry name" value="EamA_dom"/>
</dbReference>
<feature type="transmembrane region" description="Helical" evidence="6">
    <location>
        <begin position="133"/>
        <end position="150"/>
    </location>
</feature>
<feature type="transmembrane region" description="Helical" evidence="6">
    <location>
        <begin position="156"/>
        <end position="179"/>
    </location>
</feature>
<keyword evidence="9" id="KW-1185">Reference proteome</keyword>
<evidence type="ECO:0000259" key="7">
    <source>
        <dbReference type="Pfam" id="PF00892"/>
    </source>
</evidence>
<dbReference type="InterPro" id="IPR050638">
    <property type="entry name" value="AA-Vitamin_Transporters"/>
</dbReference>
<dbReference type="RefSeq" id="WP_227179296.1">
    <property type="nucleotide sequence ID" value="NZ_JAJBZT010000002.1"/>
</dbReference>
<evidence type="ECO:0000256" key="2">
    <source>
        <dbReference type="ARBA" id="ARBA00007362"/>
    </source>
</evidence>
<reference evidence="8" key="1">
    <citation type="submission" date="2021-10" db="EMBL/GenBank/DDBJ databases">
        <title>The complete genome sequence of Leeia sp. TBRC 13508.</title>
        <authorList>
            <person name="Charoenyingcharoen P."/>
            <person name="Yukphan P."/>
        </authorList>
    </citation>
    <scope>NUCLEOTIDE SEQUENCE</scope>
    <source>
        <strain evidence="8">TBRC 13508</strain>
    </source>
</reference>